<dbReference type="GO" id="GO:0005524">
    <property type="term" value="F:ATP binding"/>
    <property type="evidence" value="ECO:0007669"/>
    <property type="project" value="UniProtKB-KW"/>
</dbReference>
<dbReference type="SUPFAM" id="SSF52540">
    <property type="entry name" value="P-loop containing nucleoside triphosphate hydrolases"/>
    <property type="match status" value="2"/>
</dbReference>
<feature type="region of interest" description="Disordered" evidence="5">
    <location>
        <begin position="615"/>
        <end position="635"/>
    </location>
</feature>
<name>A0A1M7YTK5_9VIBR</name>
<protein>
    <submittedName>
        <fullName evidence="7">Glutathione import ATP-binding protein GsiA</fullName>
        <ecNumber evidence="7">3.6.3.-</ecNumber>
    </submittedName>
</protein>
<dbReference type="InterPro" id="IPR013563">
    <property type="entry name" value="Oligopep_ABC_C"/>
</dbReference>
<dbReference type="InterPro" id="IPR027417">
    <property type="entry name" value="P-loop_NTPase"/>
</dbReference>
<evidence type="ECO:0000313" key="7">
    <source>
        <dbReference type="EMBL" id="SHO55983.1"/>
    </source>
</evidence>
<organism evidence="7 8">
    <name type="scientific">Vibrio quintilis</name>
    <dbReference type="NCBI Taxonomy" id="1117707"/>
    <lineage>
        <taxon>Bacteria</taxon>
        <taxon>Pseudomonadati</taxon>
        <taxon>Pseudomonadota</taxon>
        <taxon>Gammaproteobacteria</taxon>
        <taxon>Vibrionales</taxon>
        <taxon>Vibrionaceae</taxon>
        <taxon>Vibrio</taxon>
    </lineage>
</organism>
<dbReference type="Pfam" id="PF00005">
    <property type="entry name" value="ABC_tran"/>
    <property type="match status" value="2"/>
</dbReference>
<keyword evidence="2" id="KW-0813">Transport</keyword>
<dbReference type="Gene3D" id="3.40.50.300">
    <property type="entry name" value="P-loop containing nucleotide triphosphate hydrolases"/>
    <property type="match status" value="2"/>
</dbReference>
<dbReference type="InterPro" id="IPR003439">
    <property type="entry name" value="ABC_transporter-like_ATP-bd"/>
</dbReference>
<dbReference type="GO" id="GO:0015833">
    <property type="term" value="P:peptide transport"/>
    <property type="evidence" value="ECO:0007669"/>
    <property type="project" value="InterPro"/>
</dbReference>
<dbReference type="EMBL" id="FRFG01000019">
    <property type="protein sequence ID" value="SHO55983.1"/>
    <property type="molecule type" value="Genomic_DNA"/>
</dbReference>
<gene>
    <name evidence="7" type="primary">gsiA_1</name>
    <name evidence="7" type="ORF">VQ7734_01744</name>
</gene>
<dbReference type="RefSeq" id="WP_073581486.1">
    <property type="nucleotide sequence ID" value="NZ_AP024897.1"/>
</dbReference>
<dbReference type="GO" id="GO:0055085">
    <property type="term" value="P:transmembrane transport"/>
    <property type="evidence" value="ECO:0007669"/>
    <property type="project" value="UniProtKB-ARBA"/>
</dbReference>
<dbReference type="InterPro" id="IPR050319">
    <property type="entry name" value="ABC_transp_ATP-bind"/>
</dbReference>
<dbReference type="PANTHER" id="PTHR43776:SF7">
    <property type="entry name" value="D,D-DIPEPTIDE TRANSPORT ATP-BINDING PROTEIN DDPF-RELATED"/>
    <property type="match status" value="1"/>
</dbReference>
<sequence length="635" mass="69243">MRDFIEVKGLCISAEQDHGPVQIVNDVSFSLEKGKVLALIGESGSGKTTIALSLMGYTKPGCAFTQGEVWLGDDNLLTASPAQLCNWRGKRVTYIAQSAAAAFNPGKRLIDQVIESALLHNAGTRNQLIAKAIKLFRELALPEPEEIGQRYPHEVSGGQLQRIMAAMALIAEPELVILDEPTTALDVTTQVEVLQVFRKVVQQRQVTAVYVSHDLAVVAQVADKVVVLNHGEIKETNDIETILHAPAHPYTQELMQAASPVQNNGSVVLATASDKSEPKKEPLLSVRKLVAGYGRRNKMGIPEFPVLDDIRFKLWPGQAIGIIGESGSGKSTLAKTLVGMLPAALGNIKYQGSELPPKLSQRSKEQCRKIQLVFQSADTALNPKHTVRQLLGRPLKTYFKLSGQARNARIEELIRLVQLPKDIIDRKPSALSGGQKQRVNLARALAAEPDIIICDEVTSALDTVVGAAILELLNDLKDRLGFAYLFISHDMNSVKSLCDDVIVLYKGTQVQSSPVNGLYHGPLHPYTALLMDSVPQLRTRWIHEPRIATQPTGTKAASGQQEICAFVERCSRSIAGLCPNVAPSRRAIQRHSHILCHLQDDKLPTLATLTASAQDAADQGNVHPLAKQNNKEQYA</sequence>
<dbReference type="STRING" id="1117707.VQ7734_01744"/>
<dbReference type="NCBIfam" id="NF007739">
    <property type="entry name" value="PRK10419.1"/>
    <property type="match status" value="2"/>
</dbReference>
<dbReference type="PROSITE" id="PS50893">
    <property type="entry name" value="ABC_TRANSPORTER_2"/>
    <property type="match status" value="2"/>
</dbReference>
<dbReference type="CDD" id="cd03257">
    <property type="entry name" value="ABC_NikE_OppD_transporters"/>
    <property type="match status" value="2"/>
</dbReference>
<dbReference type="InterPro" id="IPR017871">
    <property type="entry name" value="ABC_transporter-like_CS"/>
</dbReference>
<feature type="domain" description="ABC transporter" evidence="6">
    <location>
        <begin position="5"/>
        <end position="255"/>
    </location>
</feature>
<dbReference type="Pfam" id="PF08352">
    <property type="entry name" value="oligo_HPY"/>
    <property type="match status" value="2"/>
</dbReference>
<keyword evidence="4 7" id="KW-0067">ATP-binding</keyword>
<evidence type="ECO:0000256" key="3">
    <source>
        <dbReference type="ARBA" id="ARBA00022741"/>
    </source>
</evidence>
<feature type="domain" description="ABC transporter" evidence="6">
    <location>
        <begin position="284"/>
        <end position="531"/>
    </location>
</feature>
<dbReference type="AlphaFoldDB" id="A0A1M7YTK5"/>
<dbReference type="InterPro" id="IPR003593">
    <property type="entry name" value="AAA+_ATPase"/>
</dbReference>
<accession>A0A1M7YTK5</accession>
<evidence type="ECO:0000256" key="4">
    <source>
        <dbReference type="ARBA" id="ARBA00022840"/>
    </source>
</evidence>
<dbReference type="PROSITE" id="PS00211">
    <property type="entry name" value="ABC_TRANSPORTER_1"/>
    <property type="match status" value="1"/>
</dbReference>
<evidence type="ECO:0000256" key="2">
    <source>
        <dbReference type="ARBA" id="ARBA00022448"/>
    </source>
</evidence>
<reference evidence="8" key="1">
    <citation type="submission" date="2016-12" db="EMBL/GenBank/DDBJ databases">
        <authorList>
            <person name="Rodrigo-Torres L."/>
            <person name="Arahal R.D."/>
            <person name="Lucena T."/>
        </authorList>
    </citation>
    <scope>NUCLEOTIDE SEQUENCE [LARGE SCALE GENOMIC DNA]</scope>
</reference>
<dbReference type="PANTHER" id="PTHR43776">
    <property type="entry name" value="TRANSPORT ATP-BINDING PROTEIN"/>
    <property type="match status" value="1"/>
</dbReference>
<evidence type="ECO:0000256" key="5">
    <source>
        <dbReference type="SAM" id="MobiDB-lite"/>
    </source>
</evidence>
<dbReference type="EC" id="3.6.3.-" evidence="7"/>
<keyword evidence="8" id="KW-1185">Reference proteome</keyword>
<keyword evidence="7" id="KW-0378">Hydrolase</keyword>
<dbReference type="GO" id="GO:0016887">
    <property type="term" value="F:ATP hydrolysis activity"/>
    <property type="evidence" value="ECO:0007669"/>
    <property type="project" value="InterPro"/>
</dbReference>
<evidence type="ECO:0000259" key="6">
    <source>
        <dbReference type="PROSITE" id="PS50893"/>
    </source>
</evidence>
<dbReference type="SMART" id="SM00382">
    <property type="entry name" value="AAA"/>
    <property type="match status" value="2"/>
</dbReference>
<proteinExistence type="inferred from homology"/>
<evidence type="ECO:0000256" key="1">
    <source>
        <dbReference type="ARBA" id="ARBA00005417"/>
    </source>
</evidence>
<dbReference type="Proteomes" id="UP000184600">
    <property type="component" value="Unassembled WGS sequence"/>
</dbReference>
<evidence type="ECO:0000313" key="8">
    <source>
        <dbReference type="Proteomes" id="UP000184600"/>
    </source>
</evidence>
<keyword evidence="3" id="KW-0547">Nucleotide-binding</keyword>
<comment type="similarity">
    <text evidence="1">Belongs to the ABC transporter superfamily.</text>
</comment>
<dbReference type="OrthoDB" id="9784450at2"/>
<dbReference type="NCBIfam" id="NF008453">
    <property type="entry name" value="PRK11308.1"/>
    <property type="match status" value="2"/>
</dbReference>